<comment type="caution">
    <text evidence="1">The sequence shown here is derived from an EMBL/GenBank/DDBJ whole genome shotgun (WGS) entry which is preliminary data.</text>
</comment>
<dbReference type="AlphaFoldDB" id="A0A9N9JZ56"/>
<name>A0A9N9JZ56_9GLOM</name>
<protein>
    <submittedName>
        <fullName evidence="1">2194_t:CDS:1</fullName>
    </submittedName>
</protein>
<proteinExistence type="predicted"/>
<sequence>MIHEVAKWTSAYNTIKNFTRKINNKEKNLNEFQPLSKKIKNDKPYLSEERELLNFRSPSHFILISFDSELYEYDSSDEKEGFCLDINTASFDDYLD</sequence>
<dbReference type="EMBL" id="CAJVPY010033552">
    <property type="protein sequence ID" value="CAG8799072.1"/>
    <property type="molecule type" value="Genomic_DNA"/>
</dbReference>
<keyword evidence="2" id="KW-1185">Reference proteome</keyword>
<reference evidence="1" key="1">
    <citation type="submission" date="2021-06" db="EMBL/GenBank/DDBJ databases">
        <authorList>
            <person name="Kallberg Y."/>
            <person name="Tangrot J."/>
            <person name="Rosling A."/>
        </authorList>
    </citation>
    <scope>NUCLEOTIDE SEQUENCE</scope>
    <source>
        <strain evidence="1">MA453B</strain>
    </source>
</reference>
<dbReference type="Proteomes" id="UP000789405">
    <property type="component" value="Unassembled WGS sequence"/>
</dbReference>
<accession>A0A9N9JZ56</accession>
<organism evidence="1 2">
    <name type="scientific">Dentiscutata erythropus</name>
    <dbReference type="NCBI Taxonomy" id="1348616"/>
    <lineage>
        <taxon>Eukaryota</taxon>
        <taxon>Fungi</taxon>
        <taxon>Fungi incertae sedis</taxon>
        <taxon>Mucoromycota</taxon>
        <taxon>Glomeromycotina</taxon>
        <taxon>Glomeromycetes</taxon>
        <taxon>Diversisporales</taxon>
        <taxon>Gigasporaceae</taxon>
        <taxon>Dentiscutata</taxon>
    </lineage>
</organism>
<gene>
    <name evidence="1" type="ORF">DERYTH_LOCUS22998</name>
</gene>
<evidence type="ECO:0000313" key="2">
    <source>
        <dbReference type="Proteomes" id="UP000789405"/>
    </source>
</evidence>
<evidence type="ECO:0000313" key="1">
    <source>
        <dbReference type="EMBL" id="CAG8799072.1"/>
    </source>
</evidence>